<accession>A0A6J4VA90</accession>
<sequence length="156" mass="17011">DPSPHRFRPRAGPAGGARLARRRGGAPPIRRGRVPAWPARARPPPRRPLGRPAVPRPRPRGTGPRRPRSGAPHPAREWLGQLPDPGPDRRARADRSLPPRLRPGDRRPRWGRRGGGARGDRPGRTPCHNGRRARQPGVSGLPGPAARATRLARGEV</sequence>
<organism evidence="2">
    <name type="scientific">uncultured Thermomicrobiales bacterium</name>
    <dbReference type="NCBI Taxonomy" id="1645740"/>
    <lineage>
        <taxon>Bacteria</taxon>
        <taxon>Pseudomonadati</taxon>
        <taxon>Thermomicrobiota</taxon>
        <taxon>Thermomicrobia</taxon>
        <taxon>Thermomicrobiales</taxon>
        <taxon>environmental samples</taxon>
    </lineage>
</organism>
<feature type="non-terminal residue" evidence="2">
    <location>
        <position position="1"/>
    </location>
</feature>
<feature type="non-terminal residue" evidence="2">
    <location>
        <position position="156"/>
    </location>
</feature>
<proteinExistence type="predicted"/>
<name>A0A6J4VA90_9BACT</name>
<protein>
    <submittedName>
        <fullName evidence="2">Uncharacterized protein</fullName>
    </submittedName>
</protein>
<gene>
    <name evidence="2" type="ORF">AVDCRST_MAG49-3816</name>
</gene>
<evidence type="ECO:0000313" key="2">
    <source>
        <dbReference type="EMBL" id="CAA9572844.1"/>
    </source>
</evidence>
<dbReference type="EMBL" id="CADCWG010000269">
    <property type="protein sequence ID" value="CAA9572844.1"/>
    <property type="molecule type" value="Genomic_DNA"/>
</dbReference>
<dbReference type="AlphaFoldDB" id="A0A6J4VA90"/>
<feature type="compositionally biased region" description="Basic and acidic residues" evidence="1">
    <location>
        <begin position="86"/>
        <end position="108"/>
    </location>
</feature>
<feature type="region of interest" description="Disordered" evidence="1">
    <location>
        <begin position="1"/>
        <end position="156"/>
    </location>
</feature>
<evidence type="ECO:0000256" key="1">
    <source>
        <dbReference type="SAM" id="MobiDB-lite"/>
    </source>
</evidence>
<feature type="compositionally biased region" description="Basic residues" evidence="1">
    <location>
        <begin position="57"/>
        <end position="68"/>
    </location>
</feature>
<feature type="compositionally biased region" description="Low complexity" evidence="1">
    <location>
        <begin position="25"/>
        <end position="40"/>
    </location>
</feature>
<reference evidence="2" key="1">
    <citation type="submission" date="2020-02" db="EMBL/GenBank/DDBJ databases">
        <authorList>
            <person name="Meier V. D."/>
        </authorList>
    </citation>
    <scope>NUCLEOTIDE SEQUENCE</scope>
    <source>
        <strain evidence="2">AVDCRST_MAG49</strain>
    </source>
</reference>